<comment type="subcellular location">
    <subcellularLocation>
        <location evidence="1">Cell membrane</location>
        <topology evidence="1">Peripheral membrane protein</topology>
    </subcellularLocation>
</comment>
<gene>
    <name evidence="12" type="ORF">EPK99_02530</name>
</gene>
<comment type="caution">
    <text evidence="12">The sequence shown here is derived from an EMBL/GenBank/DDBJ whole genome shotgun (WGS) entry which is preliminary data.</text>
</comment>
<keyword evidence="5" id="KW-0410">Iron transport</keyword>
<evidence type="ECO:0000256" key="5">
    <source>
        <dbReference type="ARBA" id="ARBA00022496"/>
    </source>
</evidence>
<keyword evidence="3" id="KW-0813">Transport</keyword>
<dbReference type="InterPro" id="IPR027417">
    <property type="entry name" value="P-loop_NTPase"/>
</dbReference>
<dbReference type="EMBL" id="SBIP01000001">
    <property type="protein sequence ID" value="RWX81862.1"/>
    <property type="molecule type" value="Genomic_DNA"/>
</dbReference>
<dbReference type="OrthoDB" id="9810077at2"/>
<protein>
    <submittedName>
        <fullName evidence="12">ATP-binding cassette domain-containing protein</fullName>
    </submittedName>
</protein>
<reference evidence="12 13" key="1">
    <citation type="submission" date="2019-01" db="EMBL/GenBank/DDBJ databases">
        <title>The draft genome of Rhizobium sp. 24NR.</title>
        <authorList>
            <person name="Liu L."/>
            <person name="Liang L."/>
            <person name="Shi S."/>
            <person name="Xu L."/>
            <person name="Wang X."/>
            <person name="Li L."/>
            <person name="Zhang X."/>
        </authorList>
    </citation>
    <scope>NUCLEOTIDE SEQUENCE [LARGE SCALE GENOMIC DNA]</scope>
    <source>
        <strain evidence="12 13">24NR</strain>
    </source>
</reference>
<organism evidence="12 13">
    <name type="scientific">Neorhizobium lilium</name>
    <dbReference type="NCBI Taxonomy" id="2503024"/>
    <lineage>
        <taxon>Bacteria</taxon>
        <taxon>Pseudomonadati</taxon>
        <taxon>Pseudomonadota</taxon>
        <taxon>Alphaproteobacteria</taxon>
        <taxon>Hyphomicrobiales</taxon>
        <taxon>Rhizobiaceae</taxon>
        <taxon>Rhizobium/Agrobacterium group</taxon>
        <taxon>Neorhizobium</taxon>
    </lineage>
</organism>
<dbReference type="GO" id="GO:0005886">
    <property type="term" value="C:plasma membrane"/>
    <property type="evidence" value="ECO:0007669"/>
    <property type="project" value="UniProtKB-SubCell"/>
</dbReference>
<evidence type="ECO:0000256" key="6">
    <source>
        <dbReference type="ARBA" id="ARBA00022741"/>
    </source>
</evidence>
<dbReference type="InterPro" id="IPR051535">
    <property type="entry name" value="Siderophore_ABC-ATPase"/>
</dbReference>
<dbReference type="InterPro" id="IPR017871">
    <property type="entry name" value="ABC_transporter-like_CS"/>
</dbReference>
<keyword evidence="6" id="KW-0547">Nucleotide-binding</keyword>
<dbReference type="GO" id="GO:0006826">
    <property type="term" value="P:iron ion transport"/>
    <property type="evidence" value="ECO:0007669"/>
    <property type="project" value="UniProtKB-KW"/>
</dbReference>
<keyword evidence="7 12" id="KW-0067">ATP-binding</keyword>
<dbReference type="InterPro" id="IPR003593">
    <property type="entry name" value="AAA+_ATPase"/>
</dbReference>
<dbReference type="PROSITE" id="PS00211">
    <property type="entry name" value="ABC_TRANSPORTER_1"/>
    <property type="match status" value="1"/>
</dbReference>
<dbReference type="PANTHER" id="PTHR42771">
    <property type="entry name" value="IRON(3+)-HYDROXAMATE IMPORT ATP-BINDING PROTEIN FHUC"/>
    <property type="match status" value="1"/>
</dbReference>
<keyword evidence="4" id="KW-1003">Cell membrane</keyword>
<comment type="similarity">
    <text evidence="2">Belongs to the ABC transporter superfamily.</text>
</comment>
<dbReference type="InterPro" id="IPR003439">
    <property type="entry name" value="ABC_transporter-like_ATP-bd"/>
</dbReference>
<dbReference type="GO" id="GO:0016887">
    <property type="term" value="F:ATP hydrolysis activity"/>
    <property type="evidence" value="ECO:0007669"/>
    <property type="project" value="InterPro"/>
</dbReference>
<dbReference type="Proteomes" id="UP000287687">
    <property type="component" value="Unassembled WGS sequence"/>
</dbReference>
<evidence type="ECO:0000256" key="7">
    <source>
        <dbReference type="ARBA" id="ARBA00022840"/>
    </source>
</evidence>
<evidence type="ECO:0000256" key="8">
    <source>
        <dbReference type="ARBA" id="ARBA00023004"/>
    </source>
</evidence>
<keyword evidence="13" id="KW-1185">Reference proteome</keyword>
<sequence length="240" mass="26565">MLQPLTIALPARRIIGLIGHNGSGKSTLIKLLARQQPLTGGTISFDGKGLDEWRSRPFARKVAYLPQQTPNTAGMLVSELVALGRYPWHGALGRFGLQDNRMVEEAMELTDVTSYRDRLVETLSGGERQRVWLAMLVAQNADWLLLDEPTSALDIAHQVEVLSLVRRLTEERGLGVVVVLHDVNMAARFCDEILALHSGMLIARGTPEDIVTPNQLQAIYGTRMGVMRHPDTGHPVSYVR</sequence>
<name>A0A3S3VQK9_9HYPH</name>
<evidence type="ECO:0000256" key="1">
    <source>
        <dbReference type="ARBA" id="ARBA00004202"/>
    </source>
</evidence>
<dbReference type="FunFam" id="3.40.50.300:FF:000134">
    <property type="entry name" value="Iron-enterobactin ABC transporter ATP-binding protein"/>
    <property type="match status" value="1"/>
</dbReference>
<dbReference type="SUPFAM" id="SSF52540">
    <property type="entry name" value="P-loop containing nucleoside triphosphate hydrolases"/>
    <property type="match status" value="1"/>
</dbReference>
<dbReference type="SMART" id="SM00382">
    <property type="entry name" value="AAA"/>
    <property type="match status" value="1"/>
</dbReference>
<dbReference type="PROSITE" id="PS50893">
    <property type="entry name" value="ABC_TRANSPORTER_2"/>
    <property type="match status" value="1"/>
</dbReference>
<keyword evidence="10" id="KW-0472">Membrane</keyword>
<keyword evidence="8" id="KW-0408">Iron</keyword>
<evidence type="ECO:0000256" key="10">
    <source>
        <dbReference type="ARBA" id="ARBA00023136"/>
    </source>
</evidence>
<accession>A0A3S3VQK9</accession>
<evidence type="ECO:0000313" key="12">
    <source>
        <dbReference type="EMBL" id="RWX81862.1"/>
    </source>
</evidence>
<feature type="domain" description="ABC transporter" evidence="11">
    <location>
        <begin position="1"/>
        <end position="223"/>
    </location>
</feature>
<evidence type="ECO:0000259" key="11">
    <source>
        <dbReference type="PROSITE" id="PS50893"/>
    </source>
</evidence>
<dbReference type="AlphaFoldDB" id="A0A3S3VQK9"/>
<evidence type="ECO:0000256" key="2">
    <source>
        <dbReference type="ARBA" id="ARBA00005417"/>
    </source>
</evidence>
<dbReference type="Pfam" id="PF00005">
    <property type="entry name" value="ABC_tran"/>
    <property type="match status" value="1"/>
</dbReference>
<dbReference type="Gene3D" id="3.40.50.300">
    <property type="entry name" value="P-loop containing nucleotide triphosphate hydrolases"/>
    <property type="match status" value="1"/>
</dbReference>
<proteinExistence type="inferred from homology"/>
<keyword evidence="9" id="KW-0406">Ion transport</keyword>
<dbReference type="PANTHER" id="PTHR42771:SF2">
    <property type="entry name" value="IRON(3+)-HYDROXAMATE IMPORT ATP-BINDING PROTEIN FHUC"/>
    <property type="match status" value="1"/>
</dbReference>
<dbReference type="GO" id="GO:0005524">
    <property type="term" value="F:ATP binding"/>
    <property type="evidence" value="ECO:0007669"/>
    <property type="project" value="UniProtKB-KW"/>
</dbReference>
<evidence type="ECO:0000313" key="13">
    <source>
        <dbReference type="Proteomes" id="UP000287687"/>
    </source>
</evidence>
<evidence type="ECO:0000256" key="3">
    <source>
        <dbReference type="ARBA" id="ARBA00022448"/>
    </source>
</evidence>
<dbReference type="CDD" id="cd03214">
    <property type="entry name" value="ABC_Iron-Siderophores_B12_Hemin"/>
    <property type="match status" value="1"/>
</dbReference>
<evidence type="ECO:0000256" key="4">
    <source>
        <dbReference type="ARBA" id="ARBA00022475"/>
    </source>
</evidence>
<evidence type="ECO:0000256" key="9">
    <source>
        <dbReference type="ARBA" id="ARBA00023065"/>
    </source>
</evidence>